<dbReference type="RefSeq" id="WP_007900833.1">
    <property type="nucleotide sequence ID" value="NZ_BRDO01000003.1"/>
</dbReference>
<feature type="binding site" evidence="2">
    <location>
        <begin position="19"/>
        <end position="22"/>
    </location>
    <ligand>
        <name>substrate</name>
    </ligand>
</feature>
<organism evidence="3 4">
    <name type="scientific">Leyella stercorea</name>
    <dbReference type="NCBI Taxonomy" id="363265"/>
    <lineage>
        <taxon>Bacteria</taxon>
        <taxon>Pseudomonadati</taxon>
        <taxon>Bacteroidota</taxon>
        <taxon>Bacteroidia</taxon>
        <taxon>Bacteroidales</taxon>
        <taxon>Prevotellaceae</taxon>
        <taxon>Leyella</taxon>
    </lineage>
</organism>
<dbReference type="Gene3D" id="3.40.1180.10">
    <property type="entry name" value="Decaprenyl diphosphate synthase-like"/>
    <property type="match status" value="1"/>
</dbReference>
<feature type="binding site" evidence="2">
    <location>
        <position position="31"/>
    </location>
    <ligand>
        <name>substrate</name>
    </ligand>
</feature>
<feature type="binding site" evidence="2">
    <location>
        <position position="18"/>
    </location>
    <ligand>
        <name>Mg(2+)</name>
        <dbReference type="ChEBI" id="CHEBI:18420"/>
    </ligand>
</feature>
<name>A0A3C0CBH4_9BACT</name>
<dbReference type="GO" id="GO:0000287">
    <property type="term" value="F:magnesium ion binding"/>
    <property type="evidence" value="ECO:0007669"/>
    <property type="project" value="UniProtKB-UniRule"/>
</dbReference>
<dbReference type="InterPro" id="IPR018520">
    <property type="entry name" value="UPP_synth-like_CS"/>
</dbReference>
<dbReference type="SUPFAM" id="SSF64005">
    <property type="entry name" value="Undecaprenyl diphosphate synthase"/>
    <property type="match status" value="1"/>
</dbReference>
<keyword evidence="1 2" id="KW-0808">Transferase</keyword>
<feature type="binding site" evidence="2">
    <location>
        <position position="203"/>
    </location>
    <ligand>
        <name>Mg(2+)</name>
        <dbReference type="ChEBI" id="CHEBI:18420"/>
    </ligand>
</feature>
<dbReference type="GO" id="GO:0016094">
    <property type="term" value="P:polyprenol biosynthetic process"/>
    <property type="evidence" value="ECO:0007669"/>
    <property type="project" value="TreeGrafter"/>
</dbReference>
<feature type="active site" evidence="2">
    <location>
        <position position="18"/>
    </location>
</feature>
<comment type="caution">
    <text evidence="3">The sequence shown here is derived from an EMBL/GenBank/DDBJ whole genome shotgun (WGS) entry which is preliminary data.</text>
</comment>
<dbReference type="AlphaFoldDB" id="A0A3C0CBH4"/>
<comment type="similarity">
    <text evidence="2">Belongs to the UPP synthase family.</text>
</comment>
<comment type="function">
    <text evidence="2">Catalyzes the condensation of isopentenyl diphosphate (IPP) with allylic pyrophosphates generating different type of terpenoids.</text>
</comment>
<dbReference type="Proteomes" id="UP000286598">
    <property type="component" value="Unassembled WGS sequence"/>
</dbReference>
<feature type="active site" description="Proton acceptor" evidence="2">
    <location>
        <position position="66"/>
    </location>
</feature>
<accession>A0A3C0CBH4</accession>
<keyword evidence="2" id="KW-0479">Metal-binding</keyword>
<protein>
    <recommendedName>
        <fullName evidence="2">Isoprenyl transferase</fullName>
        <ecNumber evidence="2">2.5.1.-</ecNumber>
    </recommendedName>
</protein>
<feature type="binding site" evidence="2">
    <location>
        <position position="35"/>
    </location>
    <ligand>
        <name>substrate</name>
    </ligand>
</feature>
<dbReference type="FunFam" id="3.40.1180.10:FF:000001">
    <property type="entry name" value="(2E,6E)-farnesyl-diphosphate-specific ditrans,polycis-undecaprenyl-diphosphate synthase"/>
    <property type="match status" value="1"/>
</dbReference>
<keyword evidence="4" id="KW-1185">Reference proteome</keyword>
<comment type="subunit">
    <text evidence="2">Homodimer.</text>
</comment>
<dbReference type="OrthoDB" id="4191603at2"/>
<sequence>MTQLDTTNIPQHIAIIMDGNGRWAAEQGKPRSYGHQAGVDAVRRITSECTRLGVKYLTLYTFSTENWNRPATEVAALMGLVLTSLEDEIFMKNNVRFQVIGDIERLPKEVQQKLQETMEHTANNSAMTMVVALSYSSRWEIVKATQEIAADLAAGKIAATDINEQLISEHMTTSFMPDPDLLIRTGGEQRISNYLLWQIAYSELYFCDTFWPDFDEEGLHKAIADYQRRQRRFGKTEAQVEAEQSPSQP</sequence>
<proteinExistence type="inferred from homology"/>
<gene>
    <name evidence="3" type="ORF">DW060_08615</name>
</gene>
<dbReference type="GeneID" id="78337485"/>
<feature type="binding site" evidence="2">
    <location>
        <position position="67"/>
    </location>
    <ligand>
        <name>substrate</name>
    </ligand>
</feature>
<dbReference type="PANTHER" id="PTHR10291:SF0">
    <property type="entry name" value="DEHYDRODOLICHYL DIPHOSPHATE SYNTHASE 2"/>
    <property type="match status" value="1"/>
</dbReference>
<dbReference type="GO" id="GO:0045547">
    <property type="term" value="F:ditrans,polycis-polyprenyl diphosphate synthase [(2E,6E)-farnesyl diphosphate specific] activity"/>
    <property type="evidence" value="ECO:0007669"/>
    <property type="project" value="TreeGrafter"/>
</dbReference>
<dbReference type="NCBIfam" id="NF011405">
    <property type="entry name" value="PRK14830.1"/>
    <property type="match status" value="1"/>
</dbReference>
<dbReference type="Pfam" id="PF01255">
    <property type="entry name" value="Prenyltransf"/>
    <property type="match status" value="1"/>
</dbReference>
<keyword evidence="2" id="KW-0460">Magnesium</keyword>
<feature type="binding site" evidence="2">
    <location>
        <position position="69"/>
    </location>
    <ligand>
        <name>substrate</name>
    </ligand>
</feature>
<evidence type="ECO:0000256" key="2">
    <source>
        <dbReference type="HAMAP-Rule" id="MF_01139"/>
    </source>
</evidence>
<evidence type="ECO:0000256" key="1">
    <source>
        <dbReference type="ARBA" id="ARBA00022679"/>
    </source>
</evidence>
<feature type="binding site" evidence="2">
    <location>
        <position position="23"/>
    </location>
    <ligand>
        <name>substrate</name>
    </ligand>
</feature>
<dbReference type="InterPro" id="IPR036424">
    <property type="entry name" value="UPP_synth-like_sf"/>
</dbReference>
<dbReference type="EMBL" id="QRNO01000041">
    <property type="protein sequence ID" value="RHK49659.1"/>
    <property type="molecule type" value="Genomic_DNA"/>
</dbReference>
<reference evidence="3 4" key="1">
    <citation type="submission" date="2018-08" db="EMBL/GenBank/DDBJ databases">
        <title>A genome reference for cultivated species of the human gut microbiota.</title>
        <authorList>
            <person name="Zou Y."/>
            <person name="Xue W."/>
            <person name="Luo G."/>
        </authorList>
    </citation>
    <scope>NUCLEOTIDE SEQUENCE [LARGE SCALE GENOMIC DNA]</scope>
    <source>
        <strain evidence="3 4">AF42-9</strain>
    </source>
</reference>
<feature type="binding site" evidence="2">
    <location>
        <begin position="63"/>
        <end position="65"/>
    </location>
    <ligand>
        <name>substrate</name>
    </ligand>
</feature>
<dbReference type="PANTHER" id="PTHR10291">
    <property type="entry name" value="DEHYDRODOLICHYL DIPHOSPHATE SYNTHASE FAMILY MEMBER"/>
    <property type="match status" value="1"/>
</dbReference>
<evidence type="ECO:0000313" key="4">
    <source>
        <dbReference type="Proteomes" id="UP000286598"/>
    </source>
</evidence>
<dbReference type="HAMAP" id="MF_01139">
    <property type="entry name" value="ISPT"/>
    <property type="match status" value="1"/>
</dbReference>
<dbReference type="NCBIfam" id="NF011411">
    <property type="entry name" value="PRK14838.1"/>
    <property type="match status" value="1"/>
</dbReference>
<evidence type="ECO:0000313" key="3">
    <source>
        <dbReference type="EMBL" id="RHK49659.1"/>
    </source>
</evidence>
<dbReference type="EC" id="2.5.1.-" evidence="2"/>
<comment type="cofactor">
    <cofactor evidence="2">
        <name>Mg(2+)</name>
        <dbReference type="ChEBI" id="CHEBI:18420"/>
    </cofactor>
    <text evidence="2">Binds 2 magnesium ions per subunit.</text>
</comment>
<dbReference type="InterPro" id="IPR001441">
    <property type="entry name" value="UPP_synth-like"/>
</dbReference>
<feature type="binding site" evidence="2">
    <location>
        <position position="184"/>
    </location>
    <ligand>
        <name>substrate</name>
    </ligand>
</feature>
<dbReference type="PROSITE" id="PS01066">
    <property type="entry name" value="UPP_SYNTHASE"/>
    <property type="match status" value="1"/>
</dbReference>
<dbReference type="NCBIfam" id="TIGR00055">
    <property type="entry name" value="uppS"/>
    <property type="match status" value="1"/>
</dbReference>
<dbReference type="CDD" id="cd00475">
    <property type="entry name" value="Cis_IPPS"/>
    <property type="match status" value="1"/>
</dbReference>
<feature type="binding site" evidence="2">
    <location>
        <begin position="190"/>
        <end position="192"/>
    </location>
    <ligand>
        <name>substrate</name>
    </ligand>
</feature>